<feature type="region of interest" description="Disordered" evidence="1">
    <location>
        <begin position="171"/>
        <end position="190"/>
    </location>
</feature>
<dbReference type="Proteomes" id="UP000245783">
    <property type="component" value="Unassembled WGS sequence"/>
</dbReference>
<dbReference type="InParanoid" id="A0A316W474"/>
<accession>A0A316W474</accession>
<protein>
    <recommendedName>
        <fullName evidence="2">DUF218 domain-containing protein</fullName>
    </recommendedName>
</protein>
<dbReference type="CDD" id="cd06259">
    <property type="entry name" value="YdcF-like"/>
    <property type="match status" value="1"/>
</dbReference>
<reference evidence="3 4" key="1">
    <citation type="journal article" date="2018" name="Mol. Biol. Evol.">
        <title>Broad Genomic Sampling Reveals a Smut Pathogenic Ancestry of the Fungal Clade Ustilaginomycotina.</title>
        <authorList>
            <person name="Kijpornyongpan T."/>
            <person name="Mondo S.J."/>
            <person name="Barry K."/>
            <person name="Sandor L."/>
            <person name="Lee J."/>
            <person name="Lipzen A."/>
            <person name="Pangilinan J."/>
            <person name="LaButti K."/>
            <person name="Hainaut M."/>
            <person name="Henrissat B."/>
            <person name="Grigoriev I.V."/>
            <person name="Spatafora J.W."/>
            <person name="Aime M.C."/>
        </authorList>
    </citation>
    <scope>NUCLEOTIDE SEQUENCE [LARGE SCALE GENOMIC DNA]</scope>
    <source>
        <strain evidence="3 4">MCA 4658</strain>
    </source>
</reference>
<dbReference type="PANTHER" id="PTHR30336">
    <property type="entry name" value="INNER MEMBRANE PROTEIN, PROBABLE PERMEASE"/>
    <property type="match status" value="1"/>
</dbReference>
<evidence type="ECO:0000313" key="3">
    <source>
        <dbReference type="EMBL" id="PWN43918.1"/>
    </source>
</evidence>
<dbReference type="Gene3D" id="3.40.50.620">
    <property type="entry name" value="HUPs"/>
    <property type="match status" value="1"/>
</dbReference>
<organism evidence="3 4">
    <name type="scientific">Ceraceosorus guamensis</name>
    <dbReference type="NCBI Taxonomy" id="1522189"/>
    <lineage>
        <taxon>Eukaryota</taxon>
        <taxon>Fungi</taxon>
        <taxon>Dikarya</taxon>
        <taxon>Basidiomycota</taxon>
        <taxon>Ustilaginomycotina</taxon>
        <taxon>Exobasidiomycetes</taxon>
        <taxon>Ceraceosorales</taxon>
        <taxon>Ceraceosoraceae</taxon>
        <taxon>Ceraceosorus</taxon>
    </lineage>
</organism>
<name>A0A316W474_9BASI</name>
<dbReference type="OrthoDB" id="10580917at2759"/>
<dbReference type="InterPro" id="IPR003848">
    <property type="entry name" value="DUF218"/>
</dbReference>
<proteinExistence type="predicted"/>
<dbReference type="EMBL" id="KZ819365">
    <property type="protein sequence ID" value="PWN43918.1"/>
    <property type="molecule type" value="Genomic_DNA"/>
</dbReference>
<dbReference type="PANTHER" id="PTHR30336:SF20">
    <property type="entry name" value="DUF218 DOMAIN-CONTAINING PROTEIN"/>
    <property type="match status" value="1"/>
</dbReference>
<gene>
    <name evidence="3" type="ORF">IE81DRAFT_365335</name>
</gene>
<dbReference type="GO" id="GO:0005886">
    <property type="term" value="C:plasma membrane"/>
    <property type="evidence" value="ECO:0007669"/>
    <property type="project" value="TreeGrafter"/>
</dbReference>
<dbReference type="RefSeq" id="XP_025371078.1">
    <property type="nucleotide sequence ID" value="XM_025516925.1"/>
</dbReference>
<keyword evidence="4" id="KW-1185">Reference proteome</keyword>
<evidence type="ECO:0000256" key="1">
    <source>
        <dbReference type="SAM" id="MobiDB-lite"/>
    </source>
</evidence>
<dbReference type="Pfam" id="PF02698">
    <property type="entry name" value="DUF218"/>
    <property type="match status" value="1"/>
</dbReference>
<feature type="domain" description="DUF218" evidence="2">
    <location>
        <begin position="71"/>
        <end position="218"/>
    </location>
</feature>
<sequence>MQSSARSGAEGEEAARKRSVAQWELRQLLWERGVSEGVPLAVEALQARSEVQQLSSLSQPCYSSKSSFGSDYIVILGVPVNPDGSIGPSLRSRIDRSIALSRAHPSSVLIPTGSAVANAHGEALSIAQELFRAGVPRDKVVCERNARTTLDNAAFVWILLSEMEGFAEEHGSARIDRHSTSSPTSKNSKVQERKLLESLTVVAEPYHAMRSLRIFCLLNRAKPIFRSVRIRPSERVPLPDSGPRTELERCIEEKRRVWAGW</sequence>
<dbReference type="GeneID" id="37038795"/>
<dbReference type="AlphaFoldDB" id="A0A316W474"/>
<dbReference type="InterPro" id="IPR051599">
    <property type="entry name" value="Cell_Envelope_Assoc"/>
</dbReference>
<dbReference type="InterPro" id="IPR014729">
    <property type="entry name" value="Rossmann-like_a/b/a_fold"/>
</dbReference>
<evidence type="ECO:0000259" key="2">
    <source>
        <dbReference type="Pfam" id="PF02698"/>
    </source>
</evidence>
<evidence type="ECO:0000313" key="4">
    <source>
        <dbReference type="Proteomes" id="UP000245783"/>
    </source>
</evidence>